<protein>
    <submittedName>
        <fullName evidence="1">Uncharacterized protein</fullName>
    </submittedName>
</protein>
<comment type="caution">
    <text evidence="1">The sequence shown here is derived from an EMBL/GenBank/DDBJ whole genome shotgun (WGS) entry which is preliminary data.</text>
</comment>
<dbReference type="EMBL" id="JACBYW010000006">
    <property type="protein sequence ID" value="NYH80289.1"/>
    <property type="molecule type" value="Genomic_DNA"/>
</dbReference>
<reference evidence="1 2" key="1">
    <citation type="submission" date="2020-07" db="EMBL/GenBank/DDBJ databases">
        <title>Genomic Encyclopedia of Type Strains, Phase III (KMG-III): the genomes of soil and plant-associated and newly described type strains.</title>
        <authorList>
            <person name="Whitman W."/>
        </authorList>
    </citation>
    <scope>NUCLEOTIDE SEQUENCE [LARGE SCALE GENOMIC DNA]</scope>
    <source>
        <strain evidence="1 2">CECT 8576</strain>
    </source>
</reference>
<name>A0A852Z3F2_9ACTN</name>
<keyword evidence="2" id="KW-1185">Reference proteome</keyword>
<evidence type="ECO:0000313" key="2">
    <source>
        <dbReference type="Proteomes" id="UP000548304"/>
    </source>
</evidence>
<gene>
    <name evidence="1" type="ORF">FHR84_003638</name>
</gene>
<organism evidence="1 2">
    <name type="scientific">Actinopolyspora biskrensis</name>
    <dbReference type="NCBI Taxonomy" id="1470178"/>
    <lineage>
        <taxon>Bacteria</taxon>
        <taxon>Bacillati</taxon>
        <taxon>Actinomycetota</taxon>
        <taxon>Actinomycetes</taxon>
        <taxon>Actinopolysporales</taxon>
        <taxon>Actinopolysporaceae</taxon>
        <taxon>Actinopolyspora</taxon>
    </lineage>
</organism>
<dbReference type="AlphaFoldDB" id="A0A852Z3F2"/>
<evidence type="ECO:0000313" key="1">
    <source>
        <dbReference type="EMBL" id="NYH80289.1"/>
    </source>
</evidence>
<sequence>MIAPDFSALVLPAVFEACRGRARRSIALVSSGDDPRIAPFKITFSPSVPLDVSARSVGCEFRSHQYSVFAHENREQRLPVVRVRGQQETGRQM</sequence>
<dbReference type="RefSeq" id="WP_179536615.1">
    <property type="nucleotide sequence ID" value="NZ_JACBYW010000006.1"/>
</dbReference>
<proteinExistence type="predicted"/>
<accession>A0A852Z3F2</accession>
<dbReference type="Proteomes" id="UP000548304">
    <property type="component" value="Unassembled WGS sequence"/>
</dbReference>